<accession>A0A238FK80</accession>
<keyword evidence="4" id="KW-1185">Reference proteome</keyword>
<dbReference type="EMBL" id="FMSP01000018">
    <property type="protein sequence ID" value="SCV73555.1"/>
    <property type="molecule type" value="Genomic_DNA"/>
</dbReference>
<name>A0A238FK80_9BASI</name>
<dbReference type="AlphaFoldDB" id="A0A238FK80"/>
<organism evidence="3 4">
    <name type="scientific">Microbotryum intermedium</name>
    <dbReference type="NCBI Taxonomy" id="269621"/>
    <lineage>
        <taxon>Eukaryota</taxon>
        <taxon>Fungi</taxon>
        <taxon>Dikarya</taxon>
        <taxon>Basidiomycota</taxon>
        <taxon>Pucciniomycotina</taxon>
        <taxon>Microbotryomycetes</taxon>
        <taxon>Microbotryales</taxon>
        <taxon>Microbotryaceae</taxon>
        <taxon>Microbotryum</taxon>
    </lineage>
</organism>
<sequence>MVRPIHDILAPELISMILSLLDRHELARTSIVSRLFHALSLRYLYSSLVFRPPPTPSNDASHPSPVVNRSTKPDPFRQRRERLLRALSPSTVTTAQGTRGRLDPLQQSEVQLSAYVRSIHAIDYHDFEEQWLDLARLVKNAPALKQVVMTKKVVSQAEDSEEDQIDLESFWTELQRSESLNALTLVMGPSIPLGLDKFSNLTHLSIKSYSIDNLNDGSLPLTLTHLSLEYVHDFDASFVPPPLFANLCSLSLKNVPREVLVIITNAIQTFSSQTPRPISPLRKLILDAFPHGFACLSLTDHTWVPHIFPLFVALSPPTYSSLVDLELLSTPAASREYVLDARTLLHGLHAWFPRLERLVFTIGAGDEFIDAYDMSAPSTRATTSSADYALWLGSFSEFKALRSLTHNILFRTPAAIRTACSETFTLIPTLDTLAVRTSTKKAFDFGKVIIEDEIGVRKVEGGCKVKTVIHYGSLGMTEQEARRRWPEAKLAT</sequence>
<gene>
    <name evidence="3" type="ORF">BQ2448_7481</name>
</gene>
<feature type="region of interest" description="Disordered" evidence="1">
    <location>
        <begin position="55"/>
        <end position="75"/>
    </location>
</feature>
<feature type="domain" description="F-box" evidence="2">
    <location>
        <begin position="11"/>
        <end position="40"/>
    </location>
</feature>
<dbReference type="InterPro" id="IPR036047">
    <property type="entry name" value="F-box-like_dom_sf"/>
</dbReference>
<evidence type="ECO:0000259" key="2">
    <source>
        <dbReference type="Pfam" id="PF00646"/>
    </source>
</evidence>
<reference evidence="4" key="1">
    <citation type="submission" date="2016-09" db="EMBL/GenBank/DDBJ databases">
        <authorList>
            <person name="Jeantristanb JTB J.-T."/>
            <person name="Ricardo R."/>
        </authorList>
    </citation>
    <scope>NUCLEOTIDE SEQUENCE [LARGE SCALE GENOMIC DNA]</scope>
</reference>
<dbReference type="Proteomes" id="UP000198372">
    <property type="component" value="Unassembled WGS sequence"/>
</dbReference>
<evidence type="ECO:0000313" key="4">
    <source>
        <dbReference type="Proteomes" id="UP000198372"/>
    </source>
</evidence>
<dbReference type="SUPFAM" id="SSF52047">
    <property type="entry name" value="RNI-like"/>
    <property type="match status" value="1"/>
</dbReference>
<evidence type="ECO:0000256" key="1">
    <source>
        <dbReference type="SAM" id="MobiDB-lite"/>
    </source>
</evidence>
<dbReference type="SUPFAM" id="SSF81383">
    <property type="entry name" value="F-box domain"/>
    <property type="match status" value="1"/>
</dbReference>
<evidence type="ECO:0000313" key="3">
    <source>
        <dbReference type="EMBL" id="SCV73555.1"/>
    </source>
</evidence>
<proteinExistence type="predicted"/>
<protein>
    <submittedName>
        <fullName evidence="3">BQ2448_7481 protein</fullName>
    </submittedName>
</protein>
<dbReference type="OrthoDB" id="2533297at2759"/>
<dbReference type="InterPro" id="IPR001810">
    <property type="entry name" value="F-box_dom"/>
</dbReference>
<dbReference type="Pfam" id="PF00646">
    <property type="entry name" value="F-box"/>
    <property type="match status" value="1"/>
</dbReference>
<dbReference type="CDD" id="cd09917">
    <property type="entry name" value="F-box_SF"/>
    <property type="match status" value="1"/>
</dbReference>